<gene>
    <name evidence="8" type="ORF">MKW98_020148</name>
</gene>
<feature type="transmembrane region" description="Helical" evidence="7">
    <location>
        <begin position="130"/>
        <end position="150"/>
    </location>
</feature>
<evidence type="ECO:0000256" key="4">
    <source>
        <dbReference type="ARBA" id="ARBA00022989"/>
    </source>
</evidence>
<protein>
    <recommendedName>
        <fullName evidence="10">Sulfite exporter TauE/SafE family protein</fullName>
    </recommendedName>
</protein>
<feature type="transmembrane region" description="Helical" evidence="7">
    <location>
        <begin position="12"/>
        <end position="33"/>
    </location>
</feature>
<dbReference type="EMBL" id="JAJJMB010012369">
    <property type="protein sequence ID" value="KAI3877667.1"/>
    <property type="molecule type" value="Genomic_DNA"/>
</dbReference>
<comment type="caution">
    <text evidence="8">The sequence shown here is derived from an EMBL/GenBank/DDBJ whole genome shotgun (WGS) entry which is preliminary data.</text>
</comment>
<feature type="transmembrane region" description="Helical" evidence="7">
    <location>
        <begin position="411"/>
        <end position="430"/>
    </location>
</feature>
<keyword evidence="3 7" id="KW-0812">Transmembrane</keyword>
<dbReference type="GO" id="GO:0016020">
    <property type="term" value="C:membrane"/>
    <property type="evidence" value="ECO:0007669"/>
    <property type="project" value="UniProtKB-SubCell"/>
</dbReference>
<accession>A0AAD4S9Q6</accession>
<organism evidence="8 9">
    <name type="scientific">Papaver atlanticum</name>
    <dbReference type="NCBI Taxonomy" id="357466"/>
    <lineage>
        <taxon>Eukaryota</taxon>
        <taxon>Viridiplantae</taxon>
        <taxon>Streptophyta</taxon>
        <taxon>Embryophyta</taxon>
        <taxon>Tracheophyta</taxon>
        <taxon>Spermatophyta</taxon>
        <taxon>Magnoliopsida</taxon>
        <taxon>Ranunculales</taxon>
        <taxon>Papaveraceae</taxon>
        <taxon>Papaveroideae</taxon>
        <taxon>Papaver</taxon>
    </lineage>
</organism>
<reference evidence="8" key="1">
    <citation type="submission" date="2022-04" db="EMBL/GenBank/DDBJ databases">
        <title>A functionally conserved STORR gene fusion in Papaver species that diverged 16.8 million years ago.</title>
        <authorList>
            <person name="Catania T."/>
        </authorList>
    </citation>
    <scope>NUCLEOTIDE SEQUENCE</scope>
    <source>
        <strain evidence="8">S-188037</strain>
    </source>
</reference>
<feature type="transmembrane region" description="Helical" evidence="7">
    <location>
        <begin position="266"/>
        <end position="287"/>
    </location>
</feature>
<evidence type="ECO:0000313" key="9">
    <source>
        <dbReference type="Proteomes" id="UP001202328"/>
    </source>
</evidence>
<feature type="transmembrane region" description="Helical" evidence="7">
    <location>
        <begin position="86"/>
        <end position="110"/>
    </location>
</feature>
<dbReference type="Proteomes" id="UP001202328">
    <property type="component" value="Unassembled WGS sequence"/>
</dbReference>
<feature type="transmembrane region" description="Helical" evidence="7">
    <location>
        <begin position="343"/>
        <end position="372"/>
    </location>
</feature>
<name>A0AAD4S9Q6_9MAGN</name>
<evidence type="ECO:0000256" key="5">
    <source>
        <dbReference type="ARBA" id="ARBA00023136"/>
    </source>
</evidence>
<feature type="region of interest" description="Disordered" evidence="6">
    <location>
        <begin position="232"/>
        <end position="253"/>
    </location>
</feature>
<evidence type="ECO:0000313" key="8">
    <source>
        <dbReference type="EMBL" id="KAI3877667.1"/>
    </source>
</evidence>
<feature type="transmembrane region" description="Helical" evidence="7">
    <location>
        <begin position="299"/>
        <end position="322"/>
    </location>
</feature>
<keyword evidence="4 7" id="KW-1133">Transmembrane helix</keyword>
<keyword evidence="5 7" id="KW-0472">Membrane</keyword>
<proteinExistence type="inferred from homology"/>
<evidence type="ECO:0000256" key="7">
    <source>
        <dbReference type="SAM" id="Phobius"/>
    </source>
</evidence>
<dbReference type="InterPro" id="IPR002781">
    <property type="entry name" value="TM_pro_TauE-like"/>
</dbReference>
<dbReference type="GO" id="GO:0031464">
    <property type="term" value="C:Cul4A-RING E3 ubiquitin ligase complex"/>
    <property type="evidence" value="ECO:0007669"/>
    <property type="project" value="TreeGrafter"/>
</dbReference>
<feature type="transmembrane region" description="Helical" evidence="7">
    <location>
        <begin position="442"/>
        <end position="464"/>
    </location>
</feature>
<dbReference type="Pfam" id="PF01925">
    <property type="entry name" value="TauE"/>
    <property type="match status" value="2"/>
</dbReference>
<sequence length="483" mass="53870">MDELRRTISNISMIQMIMFKTVLFTFVMGFLFVSAESNKTTSSSGYNSYHEQVESFDHYLLHVRSLSHESEQSGPKYQHHWPDIRFGWRIIVGSVVGFFGAACGSVGGVGGGGIYVPMLTIIIGFDAKSAVPISKCMITGAALSTVYYNLRRRHPTLDMPIIDYNVTLLMQPMLMLGISVGVILSEIFADWMVTILLIILFLAISMLSFLKGVETWKKETKFKKEEVNRCLESNGNGNEDNHQPSDQPRNGTQTEMKTMVPVLQNVYWKELGLLVFVWVAFLILQIFKNRRETCSTLYWVLSALQIPVSVGVTLYEAVGLYRGTKVIASLRTDRDTKWRVYQLLLYAFVGLFAGTVGGLLGLGGGFIMGPLFLQLGVPPQVSTATATFAMIFSSSMSVVEYYLLKRFPVPYALYLFAVATLAALVGQHVVRKIISVLGRASIIIFILVFTIFTSAIFLGGIGIVNMTRKIKHHGDMGFEKLCR</sequence>
<comment type="subcellular location">
    <subcellularLocation>
        <location evidence="1">Membrane</location>
        <topology evidence="1">Multi-pass membrane protein</topology>
    </subcellularLocation>
</comment>
<evidence type="ECO:0000256" key="2">
    <source>
        <dbReference type="ARBA" id="ARBA00009142"/>
    </source>
</evidence>
<dbReference type="PANTHER" id="PTHR14255:SF1">
    <property type="entry name" value="SULFITE EXPORTER TAUE_SAFE FAMILY PROTEIN 3"/>
    <property type="match status" value="1"/>
</dbReference>
<dbReference type="GO" id="GO:0016567">
    <property type="term" value="P:protein ubiquitination"/>
    <property type="evidence" value="ECO:0007669"/>
    <property type="project" value="TreeGrafter"/>
</dbReference>
<feature type="transmembrane region" description="Helical" evidence="7">
    <location>
        <begin position="162"/>
        <end position="185"/>
    </location>
</feature>
<evidence type="ECO:0000256" key="1">
    <source>
        <dbReference type="ARBA" id="ARBA00004141"/>
    </source>
</evidence>
<evidence type="ECO:0000256" key="3">
    <source>
        <dbReference type="ARBA" id="ARBA00022692"/>
    </source>
</evidence>
<feature type="transmembrane region" description="Helical" evidence="7">
    <location>
        <begin position="191"/>
        <end position="213"/>
    </location>
</feature>
<comment type="similarity">
    <text evidence="2">Belongs to the 4-toluene sulfonate uptake permease (TSUP) (TC 2.A.102) family.</text>
</comment>
<dbReference type="PANTHER" id="PTHR14255">
    <property type="entry name" value="CEREBLON"/>
    <property type="match status" value="1"/>
</dbReference>
<dbReference type="AlphaFoldDB" id="A0AAD4S9Q6"/>
<evidence type="ECO:0000256" key="6">
    <source>
        <dbReference type="SAM" id="MobiDB-lite"/>
    </source>
</evidence>
<keyword evidence="9" id="KW-1185">Reference proteome</keyword>
<feature type="transmembrane region" description="Helical" evidence="7">
    <location>
        <begin position="384"/>
        <end position="404"/>
    </location>
</feature>
<evidence type="ECO:0008006" key="10">
    <source>
        <dbReference type="Google" id="ProtNLM"/>
    </source>
</evidence>